<name>A0A1I7Y5D2_9BILA</name>
<dbReference type="SUPFAM" id="SSF81383">
    <property type="entry name" value="F-box domain"/>
    <property type="match status" value="1"/>
</dbReference>
<dbReference type="InterPro" id="IPR001810">
    <property type="entry name" value="F-box_dom"/>
</dbReference>
<accession>A0A1I7Y5D2</accession>
<dbReference type="Proteomes" id="UP000095287">
    <property type="component" value="Unplaced"/>
</dbReference>
<dbReference type="Gene3D" id="1.20.1280.50">
    <property type="match status" value="1"/>
</dbReference>
<organism evidence="2 3">
    <name type="scientific">Steinernema glaseri</name>
    <dbReference type="NCBI Taxonomy" id="37863"/>
    <lineage>
        <taxon>Eukaryota</taxon>
        <taxon>Metazoa</taxon>
        <taxon>Ecdysozoa</taxon>
        <taxon>Nematoda</taxon>
        <taxon>Chromadorea</taxon>
        <taxon>Rhabditida</taxon>
        <taxon>Tylenchina</taxon>
        <taxon>Panagrolaimomorpha</taxon>
        <taxon>Strongyloidoidea</taxon>
        <taxon>Steinernematidae</taxon>
        <taxon>Steinernema</taxon>
    </lineage>
</organism>
<evidence type="ECO:0000313" key="3">
    <source>
        <dbReference type="WBParaSite" id="L893_g12780.t1"/>
    </source>
</evidence>
<keyword evidence="2" id="KW-1185">Reference proteome</keyword>
<dbReference type="SMART" id="SM00256">
    <property type="entry name" value="FBOX"/>
    <property type="match status" value="1"/>
</dbReference>
<protein>
    <submittedName>
        <fullName evidence="3">F-box domain-containing protein</fullName>
    </submittedName>
</protein>
<evidence type="ECO:0000259" key="1">
    <source>
        <dbReference type="SMART" id="SM00256"/>
    </source>
</evidence>
<sequence>MIALLPFWRRKSKIDEEPPTVSTCSARETIRSRILEEEFEWFNRGVDRHFEDHSNDVLLLIFDKLSFNEKLVCRAVCRRFQKVLDKVVKLRFILHLRTYNRGKTVHFHLQRNDSDSIVDSSEFWPGLPNRTLANLNATFEIRSLYLAKQSCNQDVVELLKSRANRHLREVFWHNASCNLKSTISFLVILSSVSSLTHVYFQEDDLDVIDVFIEVLERNSWPKGITIEVVTTHQKIGGVLAEVKNITCDSYQRNNCSL</sequence>
<dbReference type="AlphaFoldDB" id="A0A1I7Y5D2"/>
<dbReference type="WBParaSite" id="L893_g12780.t1">
    <property type="protein sequence ID" value="L893_g12780.t1"/>
    <property type="gene ID" value="L893_g12780"/>
</dbReference>
<evidence type="ECO:0000313" key="2">
    <source>
        <dbReference type="Proteomes" id="UP000095287"/>
    </source>
</evidence>
<reference evidence="3" key="1">
    <citation type="submission" date="2016-11" db="UniProtKB">
        <authorList>
            <consortium name="WormBaseParasite"/>
        </authorList>
    </citation>
    <scope>IDENTIFICATION</scope>
</reference>
<dbReference type="InterPro" id="IPR036047">
    <property type="entry name" value="F-box-like_dom_sf"/>
</dbReference>
<proteinExistence type="predicted"/>
<feature type="domain" description="F-box" evidence="1">
    <location>
        <begin position="53"/>
        <end position="93"/>
    </location>
</feature>
<dbReference type="Pfam" id="PF00646">
    <property type="entry name" value="F-box"/>
    <property type="match status" value="1"/>
</dbReference>